<protein>
    <submittedName>
        <fullName evidence="7">MarR family winged helix-turn-helix transcriptional regulator</fullName>
    </submittedName>
</protein>
<dbReference type="InterPro" id="IPR000835">
    <property type="entry name" value="HTH_MarR-typ"/>
</dbReference>
<evidence type="ECO:0000313" key="8">
    <source>
        <dbReference type="Proteomes" id="UP001596174"/>
    </source>
</evidence>
<evidence type="ECO:0000259" key="6">
    <source>
        <dbReference type="PROSITE" id="PS50995"/>
    </source>
</evidence>
<dbReference type="PRINTS" id="PR00598">
    <property type="entry name" value="HTHMARR"/>
</dbReference>
<dbReference type="PANTHER" id="PTHR33164:SF5">
    <property type="entry name" value="ORGANIC HYDROPEROXIDE RESISTANCE TRANSCRIPTIONAL REGULATOR"/>
    <property type="match status" value="1"/>
</dbReference>
<reference evidence="8" key="1">
    <citation type="journal article" date="2019" name="Int. J. Syst. Evol. Microbiol.">
        <title>The Global Catalogue of Microorganisms (GCM) 10K type strain sequencing project: providing services to taxonomists for standard genome sequencing and annotation.</title>
        <authorList>
            <consortium name="The Broad Institute Genomics Platform"/>
            <consortium name="The Broad Institute Genome Sequencing Center for Infectious Disease"/>
            <person name="Wu L."/>
            <person name="Ma J."/>
        </authorList>
    </citation>
    <scope>NUCLEOTIDE SEQUENCE [LARGE SCALE GENOMIC DNA]</scope>
    <source>
        <strain evidence="8">JCM 4816</strain>
    </source>
</reference>
<keyword evidence="4" id="KW-0238">DNA-binding</keyword>
<dbReference type="Gene3D" id="1.10.10.10">
    <property type="entry name" value="Winged helix-like DNA-binding domain superfamily/Winged helix DNA-binding domain"/>
    <property type="match status" value="1"/>
</dbReference>
<comment type="subcellular location">
    <subcellularLocation>
        <location evidence="1">Cytoplasm</location>
    </subcellularLocation>
</comment>
<evidence type="ECO:0000313" key="7">
    <source>
        <dbReference type="EMBL" id="MFC5907062.1"/>
    </source>
</evidence>
<evidence type="ECO:0000256" key="5">
    <source>
        <dbReference type="ARBA" id="ARBA00023163"/>
    </source>
</evidence>
<dbReference type="RefSeq" id="WP_380581096.1">
    <property type="nucleotide sequence ID" value="NZ_JBHSQJ010000023.1"/>
</dbReference>
<accession>A0ABW1FYU0</accession>
<gene>
    <name evidence="7" type="ORF">ACFP3V_07505</name>
</gene>
<name>A0ABW1FYU0_9ACTN</name>
<proteinExistence type="predicted"/>
<dbReference type="Proteomes" id="UP001596174">
    <property type="component" value="Unassembled WGS sequence"/>
</dbReference>
<keyword evidence="8" id="KW-1185">Reference proteome</keyword>
<feature type="domain" description="HTH marR-type" evidence="6">
    <location>
        <begin position="24"/>
        <end position="154"/>
    </location>
</feature>
<dbReference type="InterPro" id="IPR039422">
    <property type="entry name" value="MarR/SlyA-like"/>
</dbReference>
<dbReference type="InterPro" id="IPR036390">
    <property type="entry name" value="WH_DNA-bd_sf"/>
</dbReference>
<evidence type="ECO:0000256" key="2">
    <source>
        <dbReference type="ARBA" id="ARBA00022490"/>
    </source>
</evidence>
<dbReference type="InterPro" id="IPR055166">
    <property type="entry name" value="Transc_reg_Sar_Rot_HTH"/>
</dbReference>
<keyword evidence="5" id="KW-0804">Transcription</keyword>
<dbReference type="SUPFAM" id="SSF46785">
    <property type="entry name" value="Winged helix' DNA-binding domain"/>
    <property type="match status" value="1"/>
</dbReference>
<dbReference type="SMART" id="SM00347">
    <property type="entry name" value="HTH_MARR"/>
    <property type="match status" value="1"/>
</dbReference>
<evidence type="ECO:0000256" key="3">
    <source>
        <dbReference type="ARBA" id="ARBA00023015"/>
    </source>
</evidence>
<dbReference type="PANTHER" id="PTHR33164">
    <property type="entry name" value="TRANSCRIPTIONAL REGULATOR, MARR FAMILY"/>
    <property type="match status" value="1"/>
</dbReference>
<sequence>MTINPGPEPESETEARSADLLRLEHQVCFALNSASRAFGALYRDLLQDLQLTYPQYLTMMALWQHGDLPVKRIGELLRLDSGTLSPLLKRLEAAGLVRRERSTEDERVVVVSLTASGEALRGPAQRVPRELARRSGLETAELRQLHELLNRLTDRLDAALT</sequence>
<organism evidence="7 8">
    <name type="scientific">Streptacidiphilus monticola</name>
    <dbReference type="NCBI Taxonomy" id="2161674"/>
    <lineage>
        <taxon>Bacteria</taxon>
        <taxon>Bacillati</taxon>
        <taxon>Actinomycetota</taxon>
        <taxon>Actinomycetes</taxon>
        <taxon>Kitasatosporales</taxon>
        <taxon>Streptomycetaceae</taxon>
        <taxon>Streptacidiphilus</taxon>
    </lineage>
</organism>
<dbReference type="InterPro" id="IPR036388">
    <property type="entry name" value="WH-like_DNA-bd_sf"/>
</dbReference>
<dbReference type="EMBL" id="JBHSQJ010000023">
    <property type="protein sequence ID" value="MFC5907062.1"/>
    <property type="molecule type" value="Genomic_DNA"/>
</dbReference>
<comment type="caution">
    <text evidence="7">The sequence shown here is derived from an EMBL/GenBank/DDBJ whole genome shotgun (WGS) entry which is preliminary data.</text>
</comment>
<evidence type="ECO:0000256" key="1">
    <source>
        <dbReference type="ARBA" id="ARBA00004496"/>
    </source>
</evidence>
<keyword evidence="3" id="KW-0805">Transcription regulation</keyword>
<dbReference type="PROSITE" id="PS50995">
    <property type="entry name" value="HTH_MARR_2"/>
    <property type="match status" value="1"/>
</dbReference>
<keyword evidence="2" id="KW-0963">Cytoplasm</keyword>
<dbReference type="Pfam" id="PF22381">
    <property type="entry name" value="Staph_reg_Sar_Rot"/>
    <property type="match status" value="1"/>
</dbReference>
<evidence type="ECO:0000256" key="4">
    <source>
        <dbReference type="ARBA" id="ARBA00023125"/>
    </source>
</evidence>